<comment type="similarity">
    <text evidence="1">Belongs to the UPF0612 family.</text>
</comment>
<evidence type="ECO:0000256" key="1">
    <source>
        <dbReference type="ARBA" id="ARBA00005788"/>
    </source>
</evidence>
<accession>A0A1C7LUP0</accession>
<comment type="caution">
    <text evidence="3">The sequence shown here is derived from an EMBL/GenBank/DDBJ whole genome shotgun (WGS) entry which is preliminary data.</text>
</comment>
<gene>
    <name evidence="3" type="ORF">A0H81_12148</name>
</gene>
<evidence type="ECO:0000313" key="4">
    <source>
        <dbReference type="Proteomes" id="UP000092993"/>
    </source>
</evidence>
<dbReference type="Proteomes" id="UP000092993">
    <property type="component" value="Unassembled WGS sequence"/>
</dbReference>
<organism evidence="3 4">
    <name type="scientific">Grifola frondosa</name>
    <name type="common">Maitake</name>
    <name type="synonym">Polyporus frondosus</name>
    <dbReference type="NCBI Taxonomy" id="5627"/>
    <lineage>
        <taxon>Eukaryota</taxon>
        <taxon>Fungi</taxon>
        <taxon>Dikarya</taxon>
        <taxon>Basidiomycota</taxon>
        <taxon>Agaricomycotina</taxon>
        <taxon>Agaricomycetes</taxon>
        <taxon>Polyporales</taxon>
        <taxon>Grifolaceae</taxon>
        <taxon>Grifola</taxon>
    </lineage>
</organism>
<name>A0A1C7LUP0_GRIFR</name>
<dbReference type="EMBL" id="LUGG01000023">
    <property type="protein sequence ID" value="OBZ67916.1"/>
    <property type="molecule type" value="Genomic_DNA"/>
</dbReference>
<dbReference type="AlphaFoldDB" id="A0A1C7LUP0"/>
<dbReference type="OMA" id="ETAMISC"/>
<dbReference type="InterPro" id="IPR013902">
    <property type="entry name" value="Mug135-like_C"/>
</dbReference>
<reference evidence="3 4" key="1">
    <citation type="submission" date="2016-03" db="EMBL/GenBank/DDBJ databases">
        <title>Whole genome sequencing of Grifola frondosa 9006-11.</title>
        <authorList>
            <person name="Min B."/>
            <person name="Park H."/>
            <person name="Kim J.-G."/>
            <person name="Cho H."/>
            <person name="Oh Y.-L."/>
            <person name="Kong W.-S."/>
            <person name="Choi I.-G."/>
        </authorList>
    </citation>
    <scope>NUCLEOTIDE SEQUENCE [LARGE SCALE GENOMIC DNA]</scope>
    <source>
        <strain evidence="3 4">9006-11</strain>
    </source>
</reference>
<feature type="domain" description="Mug135-like C-terminal" evidence="2">
    <location>
        <begin position="163"/>
        <end position="238"/>
    </location>
</feature>
<evidence type="ECO:0000313" key="3">
    <source>
        <dbReference type="EMBL" id="OBZ67916.1"/>
    </source>
</evidence>
<dbReference type="STRING" id="5627.A0A1C7LUP0"/>
<dbReference type="OrthoDB" id="3230244at2759"/>
<keyword evidence="4" id="KW-1185">Reference proteome</keyword>
<sequence length="242" mass="27684">MPVILQPPAQPPHLAALPVPETPPSLEDFQNVWLRRRKIEHSFAHGNPGVNIEHVRDVLTYETAMISCMSPDVATPAWAQQLVADIKEMRTDMNTGMDQIDARMGQIDTRMDQMNTRIGQMNTRMGHMNTRMDQIETRLGQLGDEVAQVKKHTTRMSKICAKAYNRTCLDGADIEFEEVPFLDGQYPSDEGFPLLVNFETIQGLSAETVTKYWRRYYGRRRLPSVDEQRTLIRQAIGCEYSQ</sequence>
<evidence type="ECO:0000259" key="2">
    <source>
        <dbReference type="Pfam" id="PF08593"/>
    </source>
</evidence>
<dbReference type="Gene3D" id="1.20.5.1070">
    <property type="entry name" value="Head and neck region of the ectodomain of NDV fusion glycoprotein"/>
    <property type="match status" value="1"/>
</dbReference>
<protein>
    <recommendedName>
        <fullName evidence="2">Mug135-like C-terminal domain-containing protein</fullName>
    </recommendedName>
</protein>
<proteinExistence type="inferred from homology"/>
<dbReference type="Pfam" id="PF08593">
    <property type="entry name" value="Mug135_C"/>
    <property type="match status" value="1"/>
</dbReference>